<keyword evidence="8 10" id="KW-0687">Ribonucleoprotein</keyword>
<dbReference type="RefSeq" id="WP_014500083.1">
    <property type="nucleotide sequence ID" value="NC_017259.1"/>
</dbReference>
<dbReference type="EMBL" id="CP002648">
    <property type="protein sequence ID" value="AEO08179.1"/>
    <property type="molecule type" value="Genomic_DNA"/>
</dbReference>
<name>G2LPP2_BUCUM</name>
<dbReference type="GO" id="GO:0048500">
    <property type="term" value="C:signal recognition particle"/>
    <property type="evidence" value="ECO:0007669"/>
    <property type="project" value="UniProtKB-UniRule"/>
</dbReference>
<dbReference type="SMART" id="SM00382">
    <property type="entry name" value="AAA"/>
    <property type="match status" value="1"/>
</dbReference>
<comment type="function">
    <text evidence="10">Involved in targeting and insertion of nascent membrane proteins into the cytoplasmic membrane. Binds to the hydrophobic signal sequence of the ribosome-nascent chain (RNC) as it emerges from the ribosomes. The SRP-RNC complex is then targeted to the cytoplasmic membrane where it interacts with the SRP receptor FtsY. Interaction with FtsY leads to the transfer of the RNC complex to the Sec translocase for insertion into the membrane, the hydrolysis of GTP by both Ffh and FtsY, and the dissociation of the SRP-FtsY complex into the individual components.</text>
</comment>
<dbReference type="SMART" id="SM00962">
    <property type="entry name" value="SRP54"/>
    <property type="match status" value="1"/>
</dbReference>
<dbReference type="eggNOG" id="COG0541">
    <property type="taxonomic scope" value="Bacteria"/>
</dbReference>
<feature type="binding site" evidence="10">
    <location>
        <begin position="190"/>
        <end position="194"/>
    </location>
    <ligand>
        <name>GTP</name>
        <dbReference type="ChEBI" id="CHEBI:37565"/>
    </ligand>
</feature>
<comment type="catalytic activity">
    <reaction evidence="9 10">
        <text>GTP + H2O = GDP + phosphate + H(+)</text>
        <dbReference type="Rhea" id="RHEA:19669"/>
        <dbReference type="ChEBI" id="CHEBI:15377"/>
        <dbReference type="ChEBI" id="CHEBI:15378"/>
        <dbReference type="ChEBI" id="CHEBI:37565"/>
        <dbReference type="ChEBI" id="CHEBI:43474"/>
        <dbReference type="ChEBI" id="CHEBI:58189"/>
        <dbReference type="EC" id="3.6.5.4"/>
    </reaction>
</comment>
<feature type="binding site" evidence="10">
    <location>
        <begin position="248"/>
        <end position="251"/>
    </location>
    <ligand>
        <name>GTP</name>
        <dbReference type="ChEBI" id="CHEBI:37565"/>
    </ligand>
</feature>
<dbReference type="InterPro" id="IPR000897">
    <property type="entry name" value="SRP54_GTPase_dom"/>
</dbReference>
<keyword evidence="7 10" id="KW-0733">Signal recognition particle</keyword>
<dbReference type="AlphaFoldDB" id="G2LPP2"/>
<dbReference type="OrthoDB" id="9804720at2"/>
<dbReference type="InterPro" id="IPR027417">
    <property type="entry name" value="P-loop_NTPase"/>
</dbReference>
<dbReference type="EC" id="3.6.5.4" evidence="10"/>
<dbReference type="STRING" id="1005057.BUAMB_369"/>
<dbReference type="Proteomes" id="UP000006139">
    <property type="component" value="Chromosome"/>
</dbReference>
<keyword evidence="4 10" id="KW-0378">Hydrolase</keyword>
<dbReference type="InterPro" id="IPR036225">
    <property type="entry name" value="SRP/SRP_N"/>
</dbReference>
<comment type="domain">
    <text evidence="10">Composed of three domains: the N-terminal N domain, which is responsible for interactions with the ribosome, the central G domain, which binds GTP, and the C-terminal M domain, which binds the RNA and the signal sequence of the RNC.</text>
</comment>
<dbReference type="SMART" id="SM00963">
    <property type="entry name" value="SRP54_N"/>
    <property type="match status" value="1"/>
</dbReference>
<gene>
    <name evidence="10 12" type="primary">ffh</name>
    <name evidence="12" type="ORF">BUAMB_369</name>
</gene>
<comment type="subunit">
    <text evidence="10">Part of the signal recognition particle protein translocation system, which is composed of SRP and FtsY. SRP is a ribonucleoprotein composed of Ffh and a 4.5S RNA molecule.</text>
</comment>
<dbReference type="PROSITE" id="PS00300">
    <property type="entry name" value="SRP54"/>
    <property type="match status" value="1"/>
</dbReference>
<evidence type="ECO:0000256" key="7">
    <source>
        <dbReference type="ARBA" id="ARBA00023135"/>
    </source>
</evidence>
<dbReference type="NCBIfam" id="TIGR00959">
    <property type="entry name" value="ffh"/>
    <property type="match status" value="1"/>
</dbReference>
<dbReference type="Pfam" id="PF02978">
    <property type="entry name" value="SRP_SPB"/>
    <property type="match status" value="1"/>
</dbReference>
<dbReference type="InterPro" id="IPR004780">
    <property type="entry name" value="SRP"/>
</dbReference>
<dbReference type="Gene3D" id="1.20.120.140">
    <property type="entry name" value="Signal recognition particle SRP54, nucleotide-binding domain"/>
    <property type="match status" value="1"/>
</dbReference>
<dbReference type="InterPro" id="IPR013822">
    <property type="entry name" value="Signal_recog_particl_SRP54_hlx"/>
</dbReference>
<dbReference type="InterPro" id="IPR022941">
    <property type="entry name" value="SRP54"/>
</dbReference>
<dbReference type="PANTHER" id="PTHR11564:SF5">
    <property type="entry name" value="SIGNAL RECOGNITION PARTICLE SUBUNIT SRP54"/>
    <property type="match status" value="1"/>
</dbReference>
<dbReference type="GO" id="GO:0003924">
    <property type="term" value="F:GTPase activity"/>
    <property type="evidence" value="ECO:0007669"/>
    <property type="project" value="UniProtKB-UniRule"/>
</dbReference>
<feature type="domain" description="SRP54-type proteins GTP-binding" evidence="11">
    <location>
        <begin position="269"/>
        <end position="282"/>
    </location>
</feature>
<dbReference type="Gene3D" id="3.40.50.300">
    <property type="entry name" value="P-loop containing nucleotide triphosphate hydrolases"/>
    <property type="match status" value="1"/>
</dbReference>
<evidence type="ECO:0000256" key="9">
    <source>
        <dbReference type="ARBA" id="ARBA00048027"/>
    </source>
</evidence>
<protein>
    <recommendedName>
        <fullName evidence="10">Signal recognition particle protein</fullName>
        <ecNumber evidence="10">3.6.5.4</ecNumber>
    </recommendedName>
    <alternativeName>
        <fullName evidence="10">Fifty-four homolog</fullName>
    </alternativeName>
</protein>
<dbReference type="InterPro" id="IPR036891">
    <property type="entry name" value="Signal_recog_part_SRP54_M_sf"/>
</dbReference>
<keyword evidence="6 10" id="KW-0342">GTP-binding</keyword>
<dbReference type="KEGG" id="buh:BUAMB_369"/>
<evidence type="ECO:0000256" key="10">
    <source>
        <dbReference type="HAMAP-Rule" id="MF_00306"/>
    </source>
</evidence>
<organism evidence="12 13">
    <name type="scientific">Buchnera aphidicola str. Ua</name>
    <name type="common">Uroleucon ambrosiae</name>
    <dbReference type="NCBI Taxonomy" id="1005057"/>
    <lineage>
        <taxon>Bacteria</taxon>
        <taxon>Pseudomonadati</taxon>
        <taxon>Pseudomonadota</taxon>
        <taxon>Gammaproteobacteria</taxon>
        <taxon>Enterobacterales</taxon>
        <taxon>Erwiniaceae</taxon>
        <taxon>Buchnera</taxon>
    </lineage>
</organism>
<evidence type="ECO:0000256" key="3">
    <source>
        <dbReference type="ARBA" id="ARBA00022741"/>
    </source>
</evidence>
<reference evidence="12 13" key="1">
    <citation type="journal article" date="2011" name="PLoS Genet.">
        <title>Sequence conservation and functional constraint on intergenic spacers in reduced genomes of the obligate symbiont buchnera.</title>
        <authorList>
            <person name="Degnan P.H."/>
            <person name="Ochman H."/>
            <person name="Moran N.A."/>
        </authorList>
    </citation>
    <scope>NUCLEOTIDE SEQUENCE [LARGE SCALE GENOMIC DNA]</scope>
    <source>
        <strain evidence="12 13">Ua</strain>
    </source>
</reference>
<evidence type="ECO:0000259" key="11">
    <source>
        <dbReference type="PROSITE" id="PS00300"/>
    </source>
</evidence>
<evidence type="ECO:0000256" key="5">
    <source>
        <dbReference type="ARBA" id="ARBA00022884"/>
    </source>
</evidence>
<dbReference type="SUPFAM" id="SSF52540">
    <property type="entry name" value="P-loop containing nucleoside triphosphate hydrolases"/>
    <property type="match status" value="1"/>
</dbReference>
<dbReference type="Pfam" id="PF02881">
    <property type="entry name" value="SRP54_N"/>
    <property type="match status" value="1"/>
</dbReference>
<comment type="subcellular location">
    <subcellularLocation>
        <location evidence="10">Cytoplasm</location>
    </subcellularLocation>
    <text evidence="10">The SRP-RNC complex is targeted to the cytoplasmic membrane.</text>
</comment>
<keyword evidence="3 10" id="KW-0547">Nucleotide-binding</keyword>
<feature type="binding site" evidence="10">
    <location>
        <begin position="107"/>
        <end position="114"/>
    </location>
    <ligand>
        <name>GTP</name>
        <dbReference type="ChEBI" id="CHEBI:37565"/>
    </ligand>
</feature>
<keyword evidence="5 10" id="KW-0694">RNA-binding</keyword>
<dbReference type="Pfam" id="PF00448">
    <property type="entry name" value="SRP54"/>
    <property type="match status" value="1"/>
</dbReference>
<sequence>MFKNLRQRLANSFKKIINKGRLTEENIKDTIREVRKALLEADVTLSVIKQFIQNVKDQSIGNEINTSLTPGQEFIKIVRNQLIFIMGKKNNLLNLSTKPPAIILLIGLQGSGKTTSLAKLGKWIKEKYKKKILIVSTDIYRAAAIKQLQILSQQIEIDFFQSKTNQKPIEITKQAMQYARLKLYDVLLIDTAGRLHINKNMMNEIYEIKTLSKPIETLLVVDSMMGQDAINMAKIFNNELLISGIILTKTDGDSRSGVALSMRYITGKPIKFIGTGEKITSLEEFHPEKMADRILGMNDMISLIEDIEEKVNQSDIQKLTKKIKQGHDFNLNDFLIQIKQMQKIGGLNYFIDKLSINNQLSNNTLSCVTNENTLTKIEAIISSMTPKERKQPTIIKGSRKRRIALGSGTKIQDVNKLLKNFDDIRRIMKKIKTSGISKVMRGIKNMLPKNFLK</sequence>
<dbReference type="GO" id="GO:0008312">
    <property type="term" value="F:7S RNA binding"/>
    <property type="evidence" value="ECO:0007669"/>
    <property type="project" value="InterPro"/>
</dbReference>
<dbReference type="SUPFAM" id="SSF47364">
    <property type="entry name" value="Domain of the SRP/SRP receptor G-proteins"/>
    <property type="match status" value="1"/>
</dbReference>
<dbReference type="PANTHER" id="PTHR11564">
    <property type="entry name" value="SIGNAL RECOGNITION PARTICLE 54K PROTEIN SRP54"/>
    <property type="match status" value="1"/>
</dbReference>
<dbReference type="GO" id="GO:0006614">
    <property type="term" value="P:SRP-dependent cotranslational protein targeting to membrane"/>
    <property type="evidence" value="ECO:0007669"/>
    <property type="project" value="InterPro"/>
</dbReference>
<dbReference type="Gene3D" id="1.10.260.30">
    <property type="entry name" value="Signal recognition particle, SRP54 subunit, M-domain"/>
    <property type="match status" value="1"/>
</dbReference>
<evidence type="ECO:0000256" key="2">
    <source>
        <dbReference type="ARBA" id="ARBA00022490"/>
    </source>
</evidence>
<evidence type="ECO:0000256" key="4">
    <source>
        <dbReference type="ARBA" id="ARBA00022801"/>
    </source>
</evidence>
<evidence type="ECO:0000256" key="8">
    <source>
        <dbReference type="ARBA" id="ARBA00023274"/>
    </source>
</evidence>
<dbReference type="HAMAP" id="MF_00306">
    <property type="entry name" value="SRP54"/>
    <property type="match status" value="1"/>
</dbReference>
<dbReference type="PATRIC" id="fig|1005057.4.peg.356"/>
<keyword evidence="2 10" id="KW-0963">Cytoplasm</keyword>
<dbReference type="InterPro" id="IPR042101">
    <property type="entry name" value="SRP54_N_sf"/>
</dbReference>
<evidence type="ECO:0000313" key="12">
    <source>
        <dbReference type="EMBL" id="AEO08179.1"/>
    </source>
</evidence>
<dbReference type="GO" id="GO:0005525">
    <property type="term" value="F:GTP binding"/>
    <property type="evidence" value="ECO:0007669"/>
    <property type="project" value="UniProtKB-UniRule"/>
</dbReference>
<comment type="similarity">
    <text evidence="1 10">Belongs to the GTP-binding SRP family. SRP54 subfamily.</text>
</comment>
<dbReference type="CDD" id="cd18539">
    <property type="entry name" value="SRP_G"/>
    <property type="match status" value="1"/>
</dbReference>
<dbReference type="SUPFAM" id="SSF47446">
    <property type="entry name" value="Signal peptide-binding domain"/>
    <property type="match status" value="1"/>
</dbReference>
<accession>G2LPP2</accession>
<dbReference type="HOGENOM" id="CLU_009301_6_0_6"/>
<proteinExistence type="inferred from homology"/>
<dbReference type="InterPro" id="IPR003593">
    <property type="entry name" value="AAA+_ATPase"/>
</dbReference>
<evidence type="ECO:0000313" key="13">
    <source>
        <dbReference type="Proteomes" id="UP000006139"/>
    </source>
</evidence>
<evidence type="ECO:0000256" key="1">
    <source>
        <dbReference type="ARBA" id="ARBA00005450"/>
    </source>
</evidence>
<dbReference type="InterPro" id="IPR004125">
    <property type="entry name" value="Signal_recog_particle_SRP54_M"/>
</dbReference>
<evidence type="ECO:0000256" key="6">
    <source>
        <dbReference type="ARBA" id="ARBA00023134"/>
    </source>
</evidence>